<feature type="compositionally biased region" description="Polar residues" evidence="21">
    <location>
        <begin position="1349"/>
        <end position="1366"/>
    </location>
</feature>
<evidence type="ECO:0000313" key="24">
    <source>
        <dbReference type="EMBL" id="KAK3174888.1"/>
    </source>
</evidence>
<dbReference type="SMART" id="SM00249">
    <property type="entry name" value="PHD"/>
    <property type="match status" value="1"/>
</dbReference>
<dbReference type="SMART" id="SM00558">
    <property type="entry name" value="JmjC"/>
    <property type="match status" value="1"/>
</dbReference>
<organism evidence="24 25">
    <name type="scientific">Lepraria neglecta</name>
    <dbReference type="NCBI Taxonomy" id="209136"/>
    <lineage>
        <taxon>Eukaryota</taxon>
        <taxon>Fungi</taxon>
        <taxon>Dikarya</taxon>
        <taxon>Ascomycota</taxon>
        <taxon>Pezizomycotina</taxon>
        <taxon>Lecanoromycetes</taxon>
        <taxon>OSLEUM clade</taxon>
        <taxon>Lecanoromycetidae</taxon>
        <taxon>Lecanorales</taxon>
        <taxon>Lecanorineae</taxon>
        <taxon>Stereocaulaceae</taxon>
        <taxon>Lepraria</taxon>
    </lineage>
</organism>
<reference evidence="24" key="1">
    <citation type="submission" date="2022-11" db="EMBL/GenBank/DDBJ databases">
        <title>Chromosomal genome sequence assembly and mating type (MAT) locus characterization of the leprose asexual lichenized fungus Lepraria neglecta (Nyl.) Erichsen.</title>
        <authorList>
            <person name="Allen J.L."/>
            <person name="Pfeffer B."/>
        </authorList>
    </citation>
    <scope>NUCLEOTIDE SEQUENCE</scope>
    <source>
        <strain evidence="24">Allen 5258</strain>
    </source>
</reference>
<keyword evidence="12" id="KW-0223">Dioxygenase</keyword>
<evidence type="ECO:0000313" key="25">
    <source>
        <dbReference type="Proteomes" id="UP001276659"/>
    </source>
</evidence>
<keyword evidence="10" id="KW-0862">Zinc</keyword>
<feature type="compositionally biased region" description="Basic and acidic residues" evidence="21">
    <location>
        <begin position="1702"/>
        <end position="1717"/>
    </location>
</feature>
<name>A0AAE0DPN8_9LECA</name>
<keyword evidence="17" id="KW-0539">Nucleus</keyword>
<feature type="compositionally biased region" description="Polar residues" evidence="21">
    <location>
        <begin position="564"/>
        <end position="576"/>
    </location>
</feature>
<evidence type="ECO:0000256" key="19">
    <source>
        <dbReference type="ARBA" id="ARBA00047915"/>
    </source>
</evidence>
<dbReference type="InterPro" id="IPR003347">
    <property type="entry name" value="JmjC_dom"/>
</dbReference>
<accession>A0AAE0DPN8</accession>
<evidence type="ECO:0000256" key="7">
    <source>
        <dbReference type="ARBA" id="ARBA00015153"/>
    </source>
</evidence>
<keyword evidence="16" id="KW-0804">Transcription</keyword>
<dbReference type="Gene3D" id="2.60.120.650">
    <property type="entry name" value="Cupin"/>
    <property type="match status" value="2"/>
</dbReference>
<dbReference type="InterPro" id="IPR019786">
    <property type="entry name" value="Zinc_finger_PHD-type_CS"/>
</dbReference>
<feature type="compositionally biased region" description="Polar residues" evidence="21">
    <location>
        <begin position="883"/>
        <end position="892"/>
    </location>
</feature>
<dbReference type="SUPFAM" id="SSF53335">
    <property type="entry name" value="S-adenosyl-L-methionine-dependent methyltransferases"/>
    <property type="match status" value="1"/>
</dbReference>
<feature type="compositionally biased region" description="Basic and acidic residues" evidence="21">
    <location>
        <begin position="345"/>
        <end position="356"/>
    </location>
</feature>
<dbReference type="InterPro" id="IPR004298">
    <property type="entry name" value="Nicotian_synth"/>
</dbReference>
<dbReference type="EMBL" id="JASNWA010000006">
    <property type="protein sequence ID" value="KAK3174888.1"/>
    <property type="molecule type" value="Genomic_DNA"/>
</dbReference>
<evidence type="ECO:0000256" key="15">
    <source>
        <dbReference type="ARBA" id="ARBA00023015"/>
    </source>
</evidence>
<dbReference type="EC" id="1.14.11.27" evidence="6"/>
<dbReference type="PROSITE" id="PS01359">
    <property type="entry name" value="ZF_PHD_1"/>
    <property type="match status" value="1"/>
</dbReference>
<evidence type="ECO:0000256" key="11">
    <source>
        <dbReference type="ARBA" id="ARBA00022853"/>
    </source>
</evidence>
<evidence type="ECO:0000256" key="18">
    <source>
        <dbReference type="ARBA" id="ARBA00031083"/>
    </source>
</evidence>
<feature type="region of interest" description="Disordered" evidence="21">
    <location>
        <begin position="878"/>
        <end position="902"/>
    </location>
</feature>
<evidence type="ECO:0000256" key="6">
    <source>
        <dbReference type="ARBA" id="ARBA00013246"/>
    </source>
</evidence>
<dbReference type="GO" id="GO:0140680">
    <property type="term" value="F:histone H3K36me/H3K36me2 demethylase activity"/>
    <property type="evidence" value="ECO:0007669"/>
    <property type="project" value="UniProtKB-EC"/>
</dbReference>
<protein>
    <recommendedName>
        <fullName evidence="7">JmjC domain-containing histone demethylation protein 1</fullName>
        <ecNumber evidence="6">1.14.11.27</ecNumber>
    </recommendedName>
    <alternativeName>
        <fullName evidence="18">[Histone-H3]-lysine-36 demethylase 1</fullName>
    </alternativeName>
</protein>
<sequence length="1848" mass="202631">MAPLNGNSKGDRVSYPHTCDNYAQKTLKEETKTDEKGHTANEMLQTFPYYSNYIDLVRMELNALASVAPNFSLRTCAILGSGPLPLTSICISQQLDSAHDNITCHNVDQDALAISSSKKMCRALGLTGSKMSFQCADAGSTDMDLSTFDVVYLAALVGGSSKHKQRILADVVKGMRPGGLVVLRSAHSLRRLLYPVGIPWREARPVWGSLLIYWQVVEVGKEMEAVGLKVLLVVHPYNHVINSVVIAAAVETPSTTAAEASLFPAEERVHQPSTINATMPSSFRKDASLAPIRYRTPSPPIHAFEPLSPLLNGDQPVEALGFGLRWASNNTGTRNGRKRPYISQHQDEDGVHRGDHSSGGAMDAFASIALATKPNGLYNSNISTSTQHINGYQNGERPSKRARSEKLPSLDWSRKGKAADVRPATSYEQSPESRRLEAELLLNFAQEAAKYTSPSPVLSKANANHMRSFSEASMVAPTAPPTHVSPDQRYTVADTGRIADDQDEQGPPFSPISNPEIDDQPIASESGVDHDAATATNDINEDPKPPDDIEFQIDGNLGSEPPEHSQSNDPDSTNKYTVPDLNVSDGIGISSEKSEDGNTALASVLASKTQAEDNEKVDEAATVQPLDDTLQMMEDAFREQGDGHIVNEQPADNTTSEVVQDQLQGNLLENESRVIHGALGDKVDALNEPSITSSEDAAHPTSPFHTAFDESSSDTSIADAQPPSAMEPAVCAACNFARNSVAIEKDDNSTSWISCDACKDWFHFACAGFKSEREVRSVDKFRCRKCKPVHGATTYVRKSSRAHSAIDYAGLHQGVIKTSDESPEHHYIKPIKDGTITFLPENFARMRPELVTAEYFEKGIGMKKPIVIPASLNPQPKIRASSEAETQCQTDDASPPNPLDDSEVAERWFSSHQELESVPDQGQDALDMVIPQGLTVRQVCELYGPEEKVEVIDVKSQNGENKKWNMRRWADYYENLNNKVVRNVISLEVSQSKLGRLIRRPKIVRDLDLQDSVWPEDLLAKGEYPRVQFYCLMSVADCFTDFHIDFGGSSVFYHILKGKKTFLFIPPKEKHLKKYEEWCMSPAQNWTFLGEQTKECYRVDLSEGDTMLIPAGWIHAVWTPEDSLVIGGNFLTRMNFAMQFRVAQVEKATGVARKFRYPNFQKLHWYTALRYLEDDPLPNNVKDLLHSGFSFHREKPAHLEFDAWGENSRAGSENYHTRYYSQSELDGLPDLVRYLFRTALIDSGNITDGISADTRNAVKKSIPRGHGHGEPLEVIKTFAAWVSWKRGDESIPHWAYPDAVPEALAPDKLSAAAMRKLDSEAALSAPRRQSARMQSQQEASEKLAVSLDLPSTSKLASSSTNLSTPTGAKKLSSDPDGPGRTDSSAQKRPRTALGIGSAHRKTACESCRKRRRACKHKEQVAAMLTPQGSNSAPTLQSAATSVSSGAIGGLPTESPSTFSNIAPGTNDGIEVVVPESYSILQQLNDELAKTLPQDIRSGFAEAEQRTPVDVKVGLDPASPNAMQGRPRHKACNDCRKSKRRCVHDIFGNEDPVKLMEQAIPRPHARKSNIQGKATAKKPTTPTKAGSHMSTTNYCNPVLDSTEYVAQVSRLAPVANMIAQPSTFEPRMSSLPAASLQATAELALDPALFADNPSSFIYEKPMTESVMGQAPSAREAESNPNPTTELPAQIDEAWQMDTSYPATDDKVATTPFESRESYEQPASSLVSPPASSHEDVGHSPTVAKATWTPSGSSSRQSSSQPKQTRQQQRYTPESGPMRRASSSSYGDNNMTNAAEKAASSTAIESPLFDQRLSHQSLSFEAVADEESLRLIKELHAQEYGLRRRGNGVM</sequence>
<dbReference type="PROSITE" id="PS51184">
    <property type="entry name" value="JMJC"/>
    <property type="match status" value="1"/>
</dbReference>
<feature type="compositionally biased region" description="Polar residues" evidence="21">
    <location>
        <begin position="1779"/>
        <end position="1797"/>
    </location>
</feature>
<feature type="compositionally biased region" description="Low complexity" evidence="21">
    <location>
        <begin position="1720"/>
        <end position="1730"/>
    </location>
</feature>
<feature type="compositionally biased region" description="Low complexity" evidence="21">
    <location>
        <begin position="1572"/>
        <end position="1584"/>
    </location>
</feature>
<evidence type="ECO:0000256" key="8">
    <source>
        <dbReference type="ARBA" id="ARBA00022723"/>
    </source>
</evidence>
<evidence type="ECO:0000256" key="20">
    <source>
        <dbReference type="PROSITE-ProRule" id="PRU00146"/>
    </source>
</evidence>
<evidence type="ECO:0000256" key="4">
    <source>
        <dbReference type="ARBA" id="ARBA00007009"/>
    </source>
</evidence>
<feature type="region of interest" description="Disordered" evidence="21">
    <location>
        <begin position="328"/>
        <end position="359"/>
    </location>
</feature>
<evidence type="ECO:0000256" key="16">
    <source>
        <dbReference type="ARBA" id="ARBA00023163"/>
    </source>
</evidence>
<comment type="cofactor">
    <cofactor evidence="1">
        <name>Fe(2+)</name>
        <dbReference type="ChEBI" id="CHEBI:29033"/>
    </cofactor>
</comment>
<dbReference type="Proteomes" id="UP001276659">
    <property type="component" value="Unassembled WGS sequence"/>
</dbReference>
<evidence type="ECO:0000256" key="10">
    <source>
        <dbReference type="ARBA" id="ARBA00022833"/>
    </source>
</evidence>
<keyword evidence="25" id="KW-1185">Reference proteome</keyword>
<comment type="similarity">
    <text evidence="5">Belongs to the JHDM1 histone demethylase family.</text>
</comment>
<dbReference type="GO" id="GO:0005634">
    <property type="term" value="C:nucleus"/>
    <property type="evidence" value="ECO:0007669"/>
    <property type="project" value="UniProtKB-SubCell"/>
</dbReference>
<dbReference type="PROSITE" id="PS51142">
    <property type="entry name" value="NAS"/>
    <property type="match status" value="1"/>
</dbReference>
<comment type="function">
    <text evidence="2">Histone demethylase that specifically demethylates 'Lys-36' of histone H3, thereby playing a central role in histone code.</text>
</comment>
<feature type="region of interest" description="Disordered" evidence="21">
    <location>
        <begin position="1701"/>
        <end position="1797"/>
    </location>
</feature>
<comment type="similarity">
    <text evidence="4">Belongs to the nicotianamine synthase (NAS)-like family.</text>
</comment>
<evidence type="ECO:0000256" key="21">
    <source>
        <dbReference type="SAM" id="MobiDB-lite"/>
    </source>
</evidence>
<evidence type="ECO:0000256" key="9">
    <source>
        <dbReference type="ARBA" id="ARBA00022771"/>
    </source>
</evidence>
<dbReference type="PANTHER" id="PTHR23123">
    <property type="entry name" value="PHD/F-BOX CONTAINING PROTEIN"/>
    <property type="match status" value="1"/>
</dbReference>
<evidence type="ECO:0000256" key="13">
    <source>
        <dbReference type="ARBA" id="ARBA00023002"/>
    </source>
</evidence>
<feature type="compositionally biased region" description="Basic and acidic residues" evidence="21">
    <location>
        <begin position="397"/>
        <end position="420"/>
    </location>
</feature>
<dbReference type="Pfam" id="PF00628">
    <property type="entry name" value="PHD"/>
    <property type="match status" value="1"/>
</dbReference>
<evidence type="ECO:0000259" key="22">
    <source>
        <dbReference type="PROSITE" id="PS50016"/>
    </source>
</evidence>
<comment type="catalytic activity">
    <reaction evidence="19">
        <text>N(6),N(6)-dimethyl-L-lysyl(36)-[histone H3] + 2 2-oxoglutarate + 2 O2 = L-lysyl(36)-[histone H3] + 2 formaldehyde + 2 succinate + 2 CO2</text>
        <dbReference type="Rhea" id="RHEA:42032"/>
        <dbReference type="Rhea" id="RHEA-COMP:9785"/>
        <dbReference type="Rhea" id="RHEA-COMP:9787"/>
        <dbReference type="ChEBI" id="CHEBI:15379"/>
        <dbReference type="ChEBI" id="CHEBI:16526"/>
        <dbReference type="ChEBI" id="CHEBI:16810"/>
        <dbReference type="ChEBI" id="CHEBI:16842"/>
        <dbReference type="ChEBI" id="CHEBI:29969"/>
        <dbReference type="ChEBI" id="CHEBI:30031"/>
        <dbReference type="ChEBI" id="CHEBI:61976"/>
        <dbReference type="EC" id="1.14.11.27"/>
    </reaction>
</comment>
<dbReference type="SUPFAM" id="SSF57903">
    <property type="entry name" value="FYVE/PHD zinc finger"/>
    <property type="match status" value="1"/>
</dbReference>
<feature type="region of interest" description="Disordered" evidence="21">
    <location>
        <begin position="386"/>
        <end position="433"/>
    </location>
</feature>
<evidence type="ECO:0000259" key="23">
    <source>
        <dbReference type="PROSITE" id="PS51184"/>
    </source>
</evidence>
<keyword evidence="15" id="KW-0805">Transcription regulation</keyword>
<dbReference type="Pfam" id="PF03059">
    <property type="entry name" value="NAS"/>
    <property type="match status" value="1"/>
</dbReference>
<dbReference type="InterPro" id="IPR050690">
    <property type="entry name" value="JHDM1_Histone_Demethylase"/>
</dbReference>
<comment type="caution">
    <text evidence="24">The sequence shown here is derived from an EMBL/GenBank/DDBJ whole genome shotgun (WGS) entry which is preliminary data.</text>
</comment>
<feature type="domain" description="JmjC" evidence="23">
    <location>
        <begin position="989"/>
        <end position="1147"/>
    </location>
</feature>
<evidence type="ECO:0000256" key="12">
    <source>
        <dbReference type="ARBA" id="ARBA00022964"/>
    </source>
</evidence>
<dbReference type="GO" id="GO:0030410">
    <property type="term" value="F:nicotianamine synthase activity"/>
    <property type="evidence" value="ECO:0007669"/>
    <property type="project" value="InterPro"/>
</dbReference>
<feature type="domain" description="PHD-type" evidence="22">
    <location>
        <begin position="728"/>
        <end position="789"/>
    </location>
</feature>
<gene>
    <name evidence="24" type="ORF">OEA41_002134</name>
</gene>
<feature type="region of interest" description="Disordered" evidence="21">
    <location>
        <begin position="1320"/>
        <end position="1404"/>
    </location>
</feature>
<dbReference type="InterPro" id="IPR011011">
    <property type="entry name" value="Znf_FYVE_PHD"/>
</dbReference>
<comment type="subcellular location">
    <subcellularLocation>
        <location evidence="3">Nucleus</location>
    </subcellularLocation>
</comment>
<dbReference type="InterPro" id="IPR019787">
    <property type="entry name" value="Znf_PHD-finger"/>
</dbReference>
<dbReference type="Pfam" id="PF02373">
    <property type="entry name" value="JmjC"/>
    <property type="match status" value="1"/>
</dbReference>
<feature type="region of interest" description="Disordered" evidence="21">
    <location>
        <begin position="1665"/>
        <end position="1684"/>
    </location>
</feature>
<dbReference type="GO" id="GO:0030418">
    <property type="term" value="P:nicotianamine biosynthetic process"/>
    <property type="evidence" value="ECO:0007669"/>
    <property type="project" value="InterPro"/>
</dbReference>
<evidence type="ECO:0000256" key="2">
    <source>
        <dbReference type="ARBA" id="ARBA00003909"/>
    </source>
</evidence>
<evidence type="ECO:0000256" key="1">
    <source>
        <dbReference type="ARBA" id="ARBA00001954"/>
    </source>
</evidence>
<dbReference type="SUPFAM" id="SSF51197">
    <property type="entry name" value="Clavaminate synthase-like"/>
    <property type="match status" value="1"/>
</dbReference>
<dbReference type="GO" id="GO:0008270">
    <property type="term" value="F:zinc ion binding"/>
    <property type="evidence" value="ECO:0007669"/>
    <property type="project" value="UniProtKB-KW"/>
</dbReference>
<keyword evidence="14" id="KW-0408">Iron</keyword>
<feature type="region of interest" description="Disordered" evidence="21">
    <location>
        <begin position="1565"/>
        <end position="1588"/>
    </location>
</feature>
<dbReference type="Pfam" id="PF17811">
    <property type="entry name" value="JHD"/>
    <property type="match status" value="1"/>
</dbReference>
<keyword evidence="9 20" id="KW-0863">Zinc-finger</keyword>
<keyword evidence="13" id="KW-0560">Oxidoreductase</keyword>
<dbReference type="InterPro" id="IPR029063">
    <property type="entry name" value="SAM-dependent_MTases_sf"/>
</dbReference>
<dbReference type="CDD" id="cd15517">
    <property type="entry name" value="PHD_TCF19_like"/>
    <property type="match status" value="1"/>
</dbReference>
<keyword evidence="11" id="KW-0156">Chromatin regulator</keyword>
<evidence type="ECO:0000256" key="3">
    <source>
        <dbReference type="ARBA" id="ARBA00004123"/>
    </source>
</evidence>
<evidence type="ECO:0000256" key="14">
    <source>
        <dbReference type="ARBA" id="ARBA00023004"/>
    </source>
</evidence>
<evidence type="ECO:0000256" key="5">
    <source>
        <dbReference type="ARBA" id="ARBA00008037"/>
    </source>
</evidence>
<dbReference type="PROSITE" id="PS50016">
    <property type="entry name" value="ZF_PHD_2"/>
    <property type="match status" value="1"/>
</dbReference>
<proteinExistence type="inferred from homology"/>
<dbReference type="InterPro" id="IPR041070">
    <property type="entry name" value="JHD"/>
</dbReference>
<dbReference type="InterPro" id="IPR001965">
    <property type="entry name" value="Znf_PHD"/>
</dbReference>
<evidence type="ECO:0000256" key="17">
    <source>
        <dbReference type="ARBA" id="ARBA00023242"/>
    </source>
</evidence>
<feature type="compositionally biased region" description="Low complexity" evidence="21">
    <location>
        <begin position="1747"/>
        <end position="1771"/>
    </location>
</feature>
<feature type="region of interest" description="Disordered" evidence="21">
    <location>
        <begin position="498"/>
        <end position="620"/>
    </location>
</feature>
<keyword evidence="8" id="KW-0479">Metal-binding</keyword>
<feature type="compositionally biased region" description="Basic and acidic residues" evidence="21">
    <location>
        <begin position="610"/>
        <end position="619"/>
    </location>
</feature>
<dbReference type="Gene3D" id="3.40.50.150">
    <property type="entry name" value="Vaccinia Virus protein VP39"/>
    <property type="match status" value="1"/>
</dbReference>